<dbReference type="STRING" id="89524.SAMN05444370_10333"/>
<dbReference type="PANTHER" id="PTHR43421">
    <property type="entry name" value="METALLOPROTEASE PMBA"/>
    <property type="match status" value="1"/>
</dbReference>
<evidence type="ECO:0000259" key="4">
    <source>
        <dbReference type="Pfam" id="PF19290"/>
    </source>
</evidence>
<dbReference type="Proteomes" id="UP000198703">
    <property type="component" value="Unassembled WGS sequence"/>
</dbReference>
<dbReference type="GO" id="GO:0005829">
    <property type="term" value="C:cytosol"/>
    <property type="evidence" value="ECO:0007669"/>
    <property type="project" value="TreeGrafter"/>
</dbReference>
<dbReference type="InterPro" id="IPR047657">
    <property type="entry name" value="PmbA"/>
</dbReference>
<dbReference type="PANTHER" id="PTHR43421:SF1">
    <property type="entry name" value="METALLOPROTEASE PMBA"/>
    <property type="match status" value="1"/>
</dbReference>
<comment type="similarity">
    <text evidence="1">Belongs to the peptidase U62 family.</text>
</comment>
<evidence type="ECO:0000313" key="6">
    <source>
        <dbReference type="Proteomes" id="UP000198703"/>
    </source>
</evidence>
<organism evidence="5 6">
    <name type="scientific">Rubrimonas cliftonensis</name>
    <dbReference type="NCBI Taxonomy" id="89524"/>
    <lineage>
        <taxon>Bacteria</taxon>
        <taxon>Pseudomonadati</taxon>
        <taxon>Pseudomonadota</taxon>
        <taxon>Alphaproteobacteria</taxon>
        <taxon>Rhodobacterales</taxon>
        <taxon>Paracoccaceae</taxon>
        <taxon>Rubrimonas</taxon>
    </lineage>
</organism>
<evidence type="ECO:0000256" key="1">
    <source>
        <dbReference type="ARBA" id="ARBA00005836"/>
    </source>
</evidence>
<name>A0A1H3YCA3_9RHOB</name>
<feature type="domain" description="Metalloprotease TldD/E central" evidence="4">
    <location>
        <begin position="119"/>
        <end position="223"/>
    </location>
</feature>
<evidence type="ECO:0000259" key="3">
    <source>
        <dbReference type="Pfam" id="PF19289"/>
    </source>
</evidence>
<dbReference type="RefSeq" id="WP_093250129.1">
    <property type="nucleotide sequence ID" value="NZ_FNQM01000003.1"/>
</dbReference>
<dbReference type="InterPro" id="IPR036059">
    <property type="entry name" value="TldD/PmbA_sf"/>
</dbReference>
<dbReference type="Pfam" id="PF19289">
    <property type="entry name" value="PmbA_TldD_3rd"/>
    <property type="match status" value="1"/>
</dbReference>
<dbReference type="InterPro" id="IPR045569">
    <property type="entry name" value="Metalloprtase-TldD/E_C"/>
</dbReference>
<dbReference type="InterPro" id="IPR035068">
    <property type="entry name" value="TldD/PmbA_N"/>
</dbReference>
<dbReference type="Pfam" id="PF19290">
    <property type="entry name" value="PmbA_TldD_2nd"/>
    <property type="match status" value="1"/>
</dbReference>
<evidence type="ECO:0000259" key="2">
    <source>
        <dbReference type="Pfam" id="PF01523"/>
    </source>
</evidence>
<protein>
    <recommendedName>
        <fullName evidence="7">PmbA protein</fullName>
    </recommendedName>
</protein>
<dbReference type="GO" id="GO:0006508">
    <property type="term" value="P:proteolysis"/>
    <property type="evidence" value="ECO:0007669"/>
    <property type="project" value="InterPro"/>
</dbReference>
<dbReference type="SUPFAM" id="SSF111283">
    <property type="entry name" value="Putative modulator of DNA gyrase, PmbA/TldD"/>
    <property type="match status" value="1"/>
</dbReference>
<gene>
    <name evidence="5" type="ORF">SAMN05444370_10333</name>
</gene>
<dbReference type="AlphaFoldDB" id="A0A1H3YCA3"/>
<dbReference type="OrthoDB" id="9803618at2"/>
<dbReference type="EMBL" id="FNQM01000003">
    <property type="protein sequence ID" value="SEA09103.1"/>
    <property type="molecule type" value="Genomic_DNA"/>
</dbReference>
<dbReference type="InterPro" id="IPR045570">
    <property type="entry name" value="Metalloprtase-TldD/E_cen_dom"/>
</dbReference>
<proteinExistence type="inferred from homology"/>
<dbReference type="Gene3D" id="3.30.2290.10">
    <property type="entry name" value="PmbA/TldD superfamily"/>
    <property type="match status" value="1"/>
</dbReference>
<dbReference type="InterPro" id="IPR002510">
    <property type="entry name" value="Metalloprtase-TldD/E_N"/>
</dbReference>
<feature type="domain" description="Metalloprotease TldD/E C-terminal" evidence="3">
    <location>
        <begin position="233"/>
        <end position="445"/>
    </location>
</feature>
<evidence type="ECO:0008006" key="7">
    <source>
        <dbReference type="Google" id="ProtNLM"/>
    </source>
</evidence>
<reference evidence="5 6" key="1">
    <citation type="submission" date="2016-10" db="EMBL/GenBank/DDBJ databases">
        <authorList>
            <person name="de Groot N.N."/>
        </authorList>
    </citation>
    <scope>NUCLEOTIDE SEQUENCE [LARGE SCALE GENOMIC DNA]</scope>
    <source>
        <strain evidence="5 6">DSM 15345</strain>
    </source>
</reference>
<dbReference type="Pfam" id="PF01523">
    <property type="entry name" value="PmbA_TldD_1st"/>
    <property type="match status" value="1"/>
</dbReference>
<accession>A0A1H3YCA3</accession>
<dbReference type="GO" id="GO:0008237">
    <property type="term" value="F:metallopeptidase activity"/>
    <property type="evidence" value="ECO:0007669"/>
    <property type="project" value="InterPro"/>
</dbReference>
<feature type="domain" description="Metalloprotease TldD/E N-terminal" evidence="2">
    <location>
        <begin position="23"/>
        <end position="87"/>
    </location>
</feature>
<keyword evidence="6" id="KW-1185">Reference proteome</keyword>
<sequence>MIDLSTLAARLVEAALKAGADGADALALRGEETSIAVRGGAIEEAGRSEGVDFGVRAIVGRRQACVSASDPRAETILAIAERAVAMARAAPDDPWCGLPDAAALGPAPDPATLALIDDDPQPDPAALERLALEAEAAALGVEGVSQVESAQASVSRTDLALAASNGFSGGYGRTTSGFSVSAIASGPGGMEGDYDYAVRRRFADLPGAAGVGRRAAERAVARLGARKAPAGPAVVIFDRRVAPSLIGHLLGAANGASVARGSSWLQGRLGEAVLPAWADLLEDPLLPGGPSSRPFDGEGFAARARPIVQGGVLARWLLDSASARQLGLESTGNARRGVASAPSPGATNVRLTPGAVSREALMAEAGRGLLVTTMLGSSVNPTTGDYSRGAGGFWFENGEIVHAVAEATIAGALPRMLPTIAAADDPDPHMSLSVPSLRVEGLVVA</sequence>
<evidence type="ECO:0000313" key="5">
    <source>
        <dbReference type="EMBL" id="SEA09103.1"/>
    </source>
</evidence>